<dbReference type="Gene3D" id="3.40.50.1820">
    <property type="entry name" value="alpha/beta hydrolase"/>
    <property type="match status" value="1"/>
</dbReference>
<dbReference type="InterPro" id="IPR029058">
    <property type="entry name" value="AB_hydrolase_fold"/>
</dbReference>
<dbReference type="AlphaFoldDB" id="A0A485LK29"/>
<keyword evidence="2" id="KW-0472">Membrane</keyword>
<sequence length="580" mass="61987">MSPATTHHDVMSTPALIPSKSPPRSNRRGVWAGLLVCGALCMVTLGAVLVFHHKTDNRAPAVVSALQQTSALKLTLHLKRGSMHFNNQDTAVAYVMPRASNSDGEFAFDAVMRLDLGATTETYTLVDGRAFVTRSERTTTNDDDDAATSTPECLEPSQMFPFHLMQSSLTSARVIDRVVLANDDASSATTLTTATDCVDGTLLELSFAGESFVLCNDKFNQPQWLKGTDVDIAIESLSSSSLPAFASSLDKSASVACTPVTPSLPPAASPRSWTDFGTDVVQVLSGAPREAGLAAATCGCRMEKKPCLFVHGLANPLELPLSNSFVLWWGQVHRHAPCCSSIKFTHFDTINQAWTSDKLQHDFCDAALTVSGASANATTPNTIGSLLLVSHSMGNLIVSGAVATNKCQLSSDVTWISSAAPLRGSKSANLFESICDDDHLGGLLNKPLKLLHLCPAGASLASMYYYDTMSATAQAQYDAAQAVRRRHATKMICGTDGWGLNTVFAPPFKLVGELSHHDGPNDGLVSLESCTAGVGLDNFGGTTESFNYLAKINHLDCAFREGDGWWGADRKPVKWFECAL</sequence>
<evidence type="ECO:0000313" key="5">
    <source>
        <dbReference type="Proteomes" id="UP000332933"/>
    </source>
</evidence>
<organism evidence="4 5">
    <name type="scientific">Aphanomyces stellatus</name>
    <dbReference type="NCBI Taxonomy" id="120398"/>
    <lineage>
        <taxon>Eukaryota</taxon>
        <taxon>Sar</taxon>
        <taxon>Stramenopiles</taxon>
        <taxon>Oomycota</taxon>
        <taxon>Saprolegniomycetes</taxon>
        <taxon>Saprolegniales</taxon>
        <taxon>Verrucalvaceae</taxon>
        <taxon>Aphanomyces</taxon>
    </lineage>
</organism>
<feature type="compositionally biased region" description="Basic and acidic residues" evidence="1">
    <location>
        <begin position="1"/>
        <end position="10"/>
    </location>
</feature>
<evidence type="ECO:0000256" key="1">
    <source>
        <dbReference type="SAM" id="MobiDB-lite"/>
    </source>
</evidence>
<proteinExistence type="predicted"/>
<dbReference type="EMBL" id="VJMH01007017">
    <property type="protein sequence ID" value="KAF0686043.1"/>
    <property type="molecule type" value="Genomic_DNA"/>
</dbReference>
<dbReference type="EMBL" id="CAADRA010007043">
    <property type="protein sequence ID" value="VFT98805.1"/>
    <property type="molecule type" value="Genomic_DNA"/>
</dbReference>
<accession>A0A485LK29</accession>
<keyword evidence="5" id="KW-1185">Reference proteome</keyword>
<feature type="transmembrane region" description="Helical" evidence="2">
    <location>
        <begin position="30"/>
        <end position="51"/>
    </location>
</feature>
<reference evidence="3" key="2">
    <citation type="submission" date="2019-06" db="EMBL/GenBank/DDBJ databases">
        <title>Genomics analysis of Aphanomyces spp. identifies a new class of oomycete effector associated with host adaptation.</title>
        <authorList>
            <person name="Gaulin E."/>
        </authorList>
    </citation>
    <scope>NUCLEOTIDE SEQUENCE</scope>
    <source>
        <strain evidence="3">CBS 578.67</strain>
    </source>
</reference>
<protein>
    <submittedName>
        <fullName evidence="4">Aste57867_22137 protein</fullName>
    </submittedName>
</protein>
<dbReference type="Proteomes" id="UP000332933">
    <property type="component" value="Unassembled WGS sequence"/>
</dbReference>
<evidence type="ECO:0000313" key="4">
    <source>
        <dbReference type="EMBL" id="VFT98805.1"/>
    </source>
</evidence>
<keyword evidence="2" id="KW-1133">Transmembrane helix</keyword>
<dbReference type="PANTHER" id="PTHR22538">
    <property type="entry name" value="CILIA- AND FLAGELLA-ASSOCIATED PROTEIN 74"/>
    <property type="match status" value="1"/>
</dbReference>
<reference evidence="4 5" key="1">
    <citation type="submission" date="2019-03" db="EMBL/GenBank/DDBJ databases">
        <authorList>
            <person name="Gaulin E."/>
            <person name="Dumas B."/>
        </authorList>
    </citation>
    <scope>NUCLEOTIDE SEQUENCE [LARGE SCALE GENOMIC DNA]</scope>
    <source>
        <strain evidence="4">CBS 568.67</strain>
    </source>
</reference>
<name>A0A485LK29_9STRA</name>
<dbReference type="OrthoDB" id="95392at2759"/>
<feature type="region of interest" description="Disordered" evidence="1">
    <location>
        <begin position="1"/>
        <end position="26"/>
    </location>
</feature>
<keyword evidence="2" id="KW-0812">Transmembrane</keyword>
<evidence type="ECO:0000313" key="3">
    <source>
        <dbReference type="EMBL" id="KAF0686043.1"/>
    </source>
</evidence>
<evidence type="ECO:0000256" key="2">
    <source>
        <dbReference type="SAM" id="Phobius"/>
    </source>
</evidence>
<gene>
    <name evidence="4" type="primary">Aste57867_22137</name>
    <name evidence="3" type="ORF">As57867_022068</name>
    <name evidence="4" type="ORF">ASTE57867_22137</name>
</gene>
<dbReference type="PANTHER" id="PTHR22538:SF1">
    <property type="entry name" value="VWFD DOMAIN-CONTAINING PROTEIN"/>
    <property type="match status" value="1"/>
</dbReference>